<evidence type="ECO:0000313" key="1">
    <source>
        <dbReference type="EMBL" id="AJZ60397.1"/>
    </source>
</evidence>
<reference evidence="2 5" key="2">
    <citation type="submission" date="2020-08" db="EMBL/GenBank/DDBJ databases">
        <title>Genomic Encyclopedia of Type Strains, Phase IV (KMG-V): Genome sequencing to study the core and pangenomes of soil and plant-associated prokaryotes.</title>
        <authorList>
            <person name="Whitman W."/>
        </authorList>
    </citation>
    <scope>NUCLEOTIDE SEQUENCE [LARGE SCALE GENOMIC DNA]</scope>
    <source>
        <strain evidence="2 5">SEMIA 4013</strain>
    </source>
</reference>
<dbReference type="Proteomes" id="UP000518681">
    <property type="component" value="Unassembled WGS sequence"/>
</dbReference>
<dbReference type="KEGG" id="bfn:OI25_355"/>
<dbReference type="RefSeq" id="WP_049813602.1">
    <property type="nucleotide sequence ID" value="NZ_CADFGE010000020.1"/>
</dbReference>
<accession>A0AAP5UX49</accession>
<evidence type="ECO:0000313" key="5">
    <source>
        <dbReference type="Proteomes" id="UP000518681"/>
    </source>
</evidence>
<reference evidence="3" key="3">
    <citation type="submission" date="2022-08" db="EMBL/GenBank/DDBJ databases">
        <authorList>
            <person name="Kim S.-J."/>
        </authorList>
    </citation>
    <scope>NUCLEOTIDE SEQUENCE</scope>
    <source>
        <strain evidence="3">KJ</strain>
    </source>
</reference>
<evidence type="ECO:0000313" key="3">
    <source>
        <dbReference type="EMBL" id="MDT8839639.1"/>
    </source>
</evidence>
<dbReference type="EMBL" id="JACIIK010000021">
    <property type="protein sequence ID" value="MBB6206948.1"/>
    <property type="molecule type" value="Genomic_DNA"/>
</dbReference>
<dbReference type="Proteomes" id="UP001246473">
    <property type="component" value="Unassembled WGS sequence"/>
</dbReference>
<evidence type="ECO:0000313" key="6">
    <source>
        <dbReference type="Proteomes" id="UP001246473"/>
    </source>
</evidence>
<sequence length="64" mass="7329">MNLKAFQEAFLFSINENLIGRNFAVLPLFVVHVYDRDFVGAIKFMADVVNKRGQEFSNAYDVAQ</sequence>
<evidence type="ECO:0000313" key="2">
    <source>
        <dbReference type="EMBL" id="MBB6206948.1"/>
    </source>
</evidence>
<organism evidence="3 6">
    <name type="scientific">Paraburkholderia fungorum</name>
    <dbReference type="NCBI Taxonomy" id="134537"/>
    <lineage>
        <taxon>Bacteria</taxon>
        <taxon>Pseudomonadati</taxon>
        <taxon>Pseudomonadota</taxon>
        <taxon>Betaproteobacteria</taxon>
        <taxon>Burkholderiales</taxon>
        <taxon>Burkholderiaceae</taxon>
        <taxon>Paraburkholderia</taxon>
    </lineage>
</organism>
<dbReference type="GeneID" id="66521091"/>
<dbReference type="EMBL" id="CP010026">
    <property type="protein sequence ID" value="AJZ60397.1"/>
    <property type="molecule type" value="Genomic_DNA"/>
</dbReference>
<reference evidence="1 4" key="1">
    <citation type="journal article" date="2015" name="Genome Announc.">
        <title>Complete genome sequences for 59 burkholderia isolates, both pathogenic and near neighbor.</title>
        <authorList>
            <person name="Johnson S.L."/>
            <person name="Bishop-Lilly K.A."/>
            <person name="Ladner J.T."/>
            <person name="Daligault H.E."/>
            <person name="Davenport K.W."/>
            <person name="Jaissle J."/>
            <person name="Frey K.G."/>
            <person name="Koroleva G.I."/>
            <person name="Bruce D.C."/>
            <person name="Coyne S.R."/>
            <person name="Broomall S.M."/>
            <person name="Li P.E."/>
            <person name="Teshima H."/>
            <person name="Gibbons H.S."/>
            <person name="Palacios G.F."/>
            <person name="Rosenzweig C.N."/>
            <person name="Redden C.L."/>
            <person name="Xu Y."/>
            <person name="Minogue T.D."/>
            <person name="Chain P.S."/>
        </authorList>
    </citation>
    <scope>NUCLEOTIDE SEQUENCE [LARGE SCALE GENOMIC DNA]</scope>
    <source>
        <strain evidence="1 4">ATCC BAA-463</strain>
    </source>
</reference>
<proteinExistence type="predicted"/>
<dbReference type="AlphaFoldDB" id="A0AAP5UX49"/>
<name>A0AAP5UX49_9BURK</name>
<gene>
    <name evidence="2" type="ORF">GGD69_007850</name>
    <name evidence="1" type="ORF">OI25_355</name>
    <name evidence="3" type="ORF">ParKJ_19625</name>
</gene>
<evidence type="ECO:0000313" key="4">
    <source>
        <dbReference type="Proteomes" id="UP000032614"/>
    </source>
</evidence>
<protein>
    <submittedName>
        <fullName evidence="3">Uncharacterized protein</fullName>
    </submittedName>
</protein>
<dbReference type="EMBL" id="JANSLM010000006">
    <property type="protein sequence ID" value="MDT8839639.1"/>
    <property type="molecule type" value="Genomic_DNA"/>
</dbReference>
<dbReference type="Proteomes" id="UP000032614">
    <property type="component" value="Chromosome 1"/>
</dbReference>